<name>A0A072V1E0_MEDTR</name>
<dbReference type="Proteomes" id="UP000002051">
    <property type="component" value="Chromosome 4"/>
</dbReference>
<reference evidence="3" key="3">
    <citation type="submission" date="2015-04" db="UniProtKB">
        <authorList>
            <consortium name="EnsemblPlants"/>
        </authorList>
    </citation>
    <scope>IDENTIFICATION</scope>
    <source>
        <strain evidence="3">cv. Jemalong A17</strain>
    </source>
</reference>
<evidence type="ECO:0000313" key="3">
    <source>
        <dbReference type="EnsemblPlants" id="KEH31905"/>
    </source>
</evidence>
<gene>
    <name evidence="2" type="ordered locus">MTR_4g107695</name>
</gene>
<evidence type="ECO:0000256" key="1">
    <source>
        <dbReference type="SAM" id="MobiDB-lite"/>
    </source>
</evidence>
<feature type="compositionally biased region" description="Polar residues" evidence="1">
    <location>
        <begin position="15"/>
        <end position="37"/>
    </location>
</feature>
<accession>A0A072V1E0</accession>
<evidence type="ECO:0000313" key="2">
    <source>
        <dbReference type="EMBL" id="KEH31905.1"/>
    </source>
</evidence>
<dbReference type="EnsemblPlants" id="KEH31905">
    <property type="protein sequence ID" value="KEH31905"/>
    <property type="gene ID" value="MTR_4g107695"/>
</dbReference>
<feature type="region of interest" description="Disordered" evidence="1">
    <location>
        <begin position="15"/>
        <end position="45"/>
    </location>
</feature>
<organism evidence="2 4">
    <name type="scientific">Medicago truncatula</name>
    <name type="common">Barrel medic</name>
    <name type="synonym">Medicago tribuloides</name>
    <dbReference type="NCBI Taxonomy" id="3880"/>
    <lineage>
        <taxon>Eukaryota</taxon>
        <taxon>Viridiplantae</taxon>
        <taxon>Streptophyta</taxon>
        <taxon>Embryophyta</taxon>
        <taxon>Tracheophyta</taxon>
        <taxon>Spermatophyta</taxon>
        <taxon>Magnoliopsida</taxon>
        <taxon>eudicotyledons</taxon>
        <taxon>Gunneridae</taxon>
        <taxon>Pentapetalae</taxon>
        <taxon>rosids</taxon>
        <taxon>fabids</taxon>
        <taxon>Fabales</taxon>
        <taxon>Fabaceae</taxon>
        <taxon>Papilionoideae</taxon>
        <taxon>50 kb inversion clade</taxon>
        <taxon>NPAAA clade</taxon>
        <taxon>Hologalegina</taxon>
        <taxon>IRL clade</taxon>
        <taxon>Trifolieae</taxon>
        <taxon>Medicago</taxon>
    </lineage>
</organism>
<dbReference type="EMBL" id="CM001220">
    <property type="protein sequence ID" value="KEH31905.1"/>
    <property type="molecule type" value="Genomic_DNA"/>
</dbReference>
<protein>
    <submittedName>
        <fullName evidence="2 3">Uncharacterized protein</fullName>
    </submittedName>
</protein>
<proteinExistence type="predicted"/>
<sequence>MWTVPAPLMIQQWYQSPGLTKGTTETAESSNGDTSSVGPFAETPATTIQTSKELPLLGEHDELMDSHLRGSVVVCKCELYVQHGIKQ</sequence>
<dbReference type="HOGENOM" id="CLU_2486791_0_0_1"/>
<evidence type="ECO:0000313" key="4">
    <source>
        <dbReference type="Proteomes" id="UP000002051"/>
    </source>
</evidence>
<keyword evidence="4" id="KW-1185">Reference proteome</keyword>
<reference evidence="2 4" key="2">
    <citation type="journal article" date="2014" name="BMC Genomics">
        <title>An improved genome release (version Mt4.0) for the model legume Medicago truncatula.</title>
        <authorList>
            <person name="Tang H."/>
            <person name="Krishnakumar V."/>
            <person name="Bidwell S."/>
            <person name="Rosen B."/>
            <person name="Chan A."/>
            <person name="Zhou S."/>
            <person name="Gentzbittel L."/>
            <person name="Childs K.L."/>
            <person name="Yandell M."/>
            <person name="Gundlach H."/>
            <person name="Mayer K.F."/>
            <person name="Schwartz D.C."/>
            <person name="Town C.D."/>
        </authorList>
    </citation>
    <scope>GENOME REANNOTATION</scope>
    <source>
        <strain evidence="2">A17</strain>
        <strain evidence="3 4">cv. Jemalong A17</strain>
    </source>
</reference>
<dbReference type="AlphaFoldDB" id="A0A072V1E0"/>
<reference evidence="2 4" key="1">
    <citation type="journal article" date="2011" name="Nature">
        <title>The Medicago genome provides insight into the evolution of rhizobial symbioses.</title>
        <authorList>
            <person name="Young N.D."/>
            <person name="Debelle F."/>
            <person name="Oldroyd G.E."/>
            <person name="Geurts R."/>
            <person name="Cannon S.B."/>
            <person name="Udvardi M.K."/>
            <person name="Benedito V.A."/>
            <person name="Mayer K.F."/>
            <person name="Gouzy J."/>
            <person name="Schoof H."/>
            <person name="Van de Peer Y."/>
            <person name="Proost S."/>
            <person name="Cook D.R."/>
            <person name="Meyers B.C."/>
            <person name="Spannagl M."/>
            <person name="Cheung F."/>
            <person name="De Mita S."/>
            <person name="Krishnakumar V."/>
            <person name="Gundlach H."/>
            <person name="Zhou S."/>
            <person name="Mudge J."/>
            <person name="Bharti A.K."/>
            <person name="Murray J.D."/>
            <person name="Naoumkina M.A."/>
            <person name="Rosen B."/>
            <person name="Silverstein K.A."/>
            <person name="Tang H."/>
            <person name="Rombauts S."/>
            <person name="Zhao P.X."/>
            <person name="Zhou P."/>
            <person name="Barbe V."/>
            <person name="Bardou P."/>
            <person name="Bechner M."/>
            <person name="Bellec A."/>
            <person name="Berger A."/>
            <person name="Berges H."/>
            <person name="Bidwell S."/>
            <person name="Bisseling T."/>
            <person name="Choisne N."/>
            <person name="Couloux A."/>
            <person name="Denny R."/>
            <person name="Deshpande S."/>
            <person name="Dai X."/>
            <person name="Doyle J.J."/>
            <person name="Dudez A.M."/>
            <person name="Farmer A.D."/>
            <person name="Fouteau S."/>
            <person name="Franken C."/>
            <person name="Gibelin C."/>
            <person name="Gish J."/>
            <person name="Goldstein S."/>
            <person name="Gonzalez A.J."/>
            <person name="Green P.J."/>
            <person name="Hallab A."/>
            <person name="Hartog M."/>
            <person name="Hua A."/>
            <person name="Humphray S.J."/>
            <person name="Jeong D.H."/>
            <person name="Jing Y."/>
            <person name="Jocker A."/>
            <person name="Kenton S.M."/>
            <person name="Kim D.J."/>
            <person name="Klee K."/>
            <person name="Lai H."/>
            <person name="Lang C."/>
            <person name="Lin S."/>
            <person name="Macmil S.L."/>
            <person name="Magdelenat G."/>
            <person name="Matthews L."/>
            <person name="McCorrison J."/>
            <person name="Monaghan E.L."/>
            <person name="Mun J.H."/>
            <person name="Najar F.Z."/>
            <person name="Nicholson C."/>
            <person name="Noirot C."/>
            <person name="O'Bleness M."/>
            <person name="Paule C.R."/>
            <person name="Poulain J."/>
            <person name="Prion F."/>
            <person name="Qin B."/>
            <person name="Qu C."/>
            <person name="Retzel E.F."/>
            <person name="Riddle C."/>
            <person name="Sallet E."/>
            <person name="Samain S."/>
            <person name="Samson N."/>
            <person name="Sanders I."/>
            <person name="Saurat O."/>
            <person name="Scarpelli C."/>
            <person name="Schiex T."/>
            <person name="Segurens B."/>
            <person name="Severin A.J."/>
            <person name="Sherrier D.J."/>
            <person name="Shi R."/>
            <person name="Sims S."/>
            <person name="Singer S.R."/>
            <person name="Sinharoy S."/>
            <person name="Sterck L."/>
            <person name="Viollet A."/>
            <person name="Wang B.B."/>
            <person name="Wang K."/>
            <person name="Wang M."/>
            <person name="Wang X."/>
            <person name="Warfsmann J."/>
            <person name="Weissenbach J."/>
            <person name="White D.D."/>
            <person name="White J.D."/>
            <person name="Wiley G.B."/>
            <person name="Wincker P."/>
            <person name="Xing Y."/>
            <person name="Yang L."/>
            <person name="Yao Z."/>
            <person name="Ying F."/>
            <person name="Zhai J."/>
            <person name="Zhou L."/>
            <person name="Zuber A."/>
            <person name="Denarie J."/>
            <person name="Dixon R.A."/>
            <person name="May G.D."/>
            <person name="Schwartz D.C."/>
            <person name="Rogers J."/>
            <person name="Quetier F."/>
            <person name="Town C.D."/>
            <person name="Roe B.A."/>
        </authorList>
    </citation>
    <scope>NUCLEOTIDE SEQUENCE [LARGE SCALE GENOMIC DNA]</scope>
    <source>
        <strain evidence="2">A17</strain>
        <strain evidence="3 4">cv. Jemalong A17</strain>
    </source>
</reference>